<dbReference type="GO" id="GO:0004180">
    <property type="term" value="F:carboxypeptidase activity"/>
    <property type="evidence" value="ECO:0007669"/>
    <property type="project" value="UniProtKB-ARBA"/>
</dbReference>
<dbReference type="GO" id="GO:0016740">
    <property type="term" value="F:transferase activity"/>
    <property type="evidence" value="ECO:0007669"/>
    <property type="project" value="UniProtKB-KW"/>
</dbReference>
<accession>B2IBS7</accession>
<dbReference type="HOGENOM" id="CLU_020360_2_0_5"/>
<keyword evidence="4 7" id="KW-0133">Cell shape</keyword>
<dbReference type="InterPro" id="IPR045380">
    <property type="entry name" value="LD_TPept_scaffold_dom"/>
</dbReference>
<feature type="region of interest" description="Disordered" evidence="8">
    <location>
        <begin position="68"/>
        <end position="115"/>
    </location>
</feature>
<dbReference type="Proteomes" id="UP000001695">
    <property type="component" value="Chromosome"/>
</dbReference>
<evidence type="ECO:0000259" key="9">
    <source>
        <dbReference type="PROSITE" id="PS52029"/>
    </source>
</evidence>
<reference evidence="11" key="1">
    <citation type="submission" date="2008-03" db="EMBL/GenBank/DDBJ databases">
        <title>Complete sequence of chromosome of Beijerinckia indica subsp. indica ATCC 9039.</title>
        <authorList>
            <consortium name="US DOE Joint Genome Institute"/>
            <person name="Copeland A."/>
            <person name="Lucas S."/>
            <person name="Lapidus A."/>
            <person name="Glavina del Rio T."/>
            <person name="Dalin E."/>
            <person name="Tice H."/>
            <person name="Bruce D."/>
            <person name="Goodwin L."/>
            <person name="Pitluck S."/>
            <person name="LaButti K."/>
            <person name="Schmutz J."/>
            <person name="Larimer F."/>
            <person name="Land M."/>
            <person name="Hauser L."/>
            <person name="Kyrpides N."/>
            <person name="Mikhailova N."/>
            <person name="Dunfield P.F."/>
            <person name="Dedysh S.N."/>
            <person name="Liesack W."/>
            <person name="Saw J.H."/>
            <person name="Alam M."/>
            <person name="Chen Y."/>
            <person name="Murrell J.C."/>
            <person name="Richardson P."/>
        </authorList>
    </citation>
    <scope>NUCLEOTIDE SEQUENCE [LARGE SCALE GENOMIC DNA]</scope>
    <source>
        <strain evidence="11">ATCC 9039 / DSM 1715 / NCIMB 8712</strain>
    </source>
</reference>
<evidence type="ECO:0000256" key="4">
    <source>
        <dbReference type="ARBA" id="ARBA00022960"/>
    </source>
</evidence>
<dbReference type="Pfam" id="PF03734">
    <property type="entry name" value="YkuD"/>
    <property type="match status" value="1"/>
</dbReference>
<dbReference type="KEGG" id="bid:Bind_0141"/>
<feature type="domain" description="L,D-TPase catalytic" evidence="9">
    <location>
        <begin position="413"/>
        <end position="572"/>
    </location>
</feature>
<feature type="compositionally biased region" description="Basic and acidic residues" evidence="8">
    <location>
        <begin position="100"/>
        <end position="113"/>
    </location>
</feature>
<evidence type="ECO:0000313" key="10">
    <source>
        <dbReference type="EMBL" id="ACB93799.1"/>
    </source>
</evidence>
<evidence type="ECO:0000256" key="2">
    <source>
        <dbReference type="ARBA" id="ARBA00005992"/>
    </source>
</evidence>
<keyword evidence="11" id="KW-1185">Reference proteome</keyword>
<dbReference type="SUPFAM" id="SSF141523">
    <property type="entry name" value="L,D-transpeptidase catalytic domain-like"/>
    <property type="match status" value="1"/>
</dbReference>
<organism evidence="10 11">
    <name type="scientific">Beijerinckia indica subsp. indica (strain ATCC 9039 / DSM 1715 / NCIMB 8712)</name>
    <dbReference type="NCBI Taxonomy" id="395963"/>
    <lineage>
        <taxon>Bacteria</taxon>
        <taxon>Pseudomonadati</taxon>
        <taxon>Pseudomonadota</taxon>
        <taxon>Alphaproteobacteria</taxon>
        <taxon>Hyphomicrobiales</taxon>
        <taxon>Beijerinckiaceae</taxon>
        <taxon>Beijerinckia</taxon>
    </lineage>
</organism>
<dbReference type="InterPro" id="IPR036366">
    <property type="entry name" value="PGBDSf"/>
</dbReference>
<dbReference type="SUPFAM" id="SSF47090">
    <property type="entry name" value="PGBD-like"/>
    <property type="match status" value="1"/>
</dbReference>
<dbReference type="AlphaFoldDB" id="B2IBS7"/>
<keyword evidence="6 7" id="KW-0961">Cell wall biogenesis/degradation</keyword>
<dbReference type="Pfam" id="PF01471">
    <property type="entry name" value="PG_binding_1"/>
    <property type="match status" value="1"/>
</dbReference>
<dbReference type="GO" id="GO:0009252">
    <property type="term" value="P:peptidoglycan biosynthetic process"/>
    <property type="evidence" value="ECO:0007669"/>
    <property type="project" value="UniProtKB-UniPathway"/>
</dbReference>
<dbReference type="Pfam" id="PF20142">
    <property type="entry name" value="Scaffold"/>
    <property type="match status" value="1"/>
</dbReference>
<dbReference type="GO" id="GO:0008360">
    <property type="term" value="P:regulation of cell shape"/>
    <property type="evidence" value="ECO:0007669"/>
    <property type="project" value="UniProtKB-UniRule"/>
</dbReference>
<dbReference type="EMBL" id="CP001016">
    <property type="protein sequence ID" value="ACB93799.1"/>
    <property type="molecule type" value="Genomic_DNA"/>
</dbReference>
<evidence type="ECO:0000256" key="1">
    <source>
        <dbReference type="ARBA" id="ARBA00004752"/>
    </source>
</evidence>
<dbReference type="InterPro" id="IPR038063">
    <property type="entry name" value="Transpep_catalytic_dom"/>
</dbReference>
<name>B2IBS7_BEII9</name>
<dbReference type="Gene3D" id="1.10.101.10">
    <property type="entry name" value="PGBD-like superfamily/PGBD"/>
    <property type="match status" value="1"/>
</dbReference>
<feature type="compositionally biased region" description="Basic and acidic residues" evidence="8">
    <location>
        <begin position="70"/>
        <end position="79"/>
    </location>
</feature>
<feature type="active site" description="Nucleophile" evidence="7">
    <location>
        <position position="546"/>
    </location>
</feature>
<dbReference type="GO" id="GO:0071555">
    <property type="term" value="P:cell wall organization"/>
    <property type="evidence" value="ECO:0007669"/>
    <property type="project" value="UniProtKB-UniRule"/>
</dbReference>
<dbReference type="Gene3D" id="2.40.440.10">
    <property type="entry name" value="L,D-transpeptidase catalytic domain-like"/>
    <property type="match status" value="1"/>
</dbReference>
<feature type="active site" description="Proton donor/acceptor" evidence="7">
    <location>
        <position position="527"/>
    </location>
</feature>
<proteinExistence type="inferred from homology"/>
<dbReference type="InterPro" id="IPR036365">
    <property type="entry name" value="PGBD-like_sf"/>
</dbReference>
<evidence type="ECO:0000256" key="7">
    <source>
        <dbReference type="PROSITE-ProRule" id="PRU01373"/>
    </source>
</evidence>
<dbReference type="PANTHER" id="PTHR41533">
    <property type="entry name" value="L,D-TRANSPEPTIDASE HI_1667-RELATED"/>
    <property type="match status" value="1"/>
</dbReference>
<keyword evidence="5 7" id="KW-0573">Peptidoglycan synthesis</keyword>
<comment type="similarity">
    <text evidence="2">Belongs to the YkuD family.</text>
</comment>
<keyword evidence="3" id="KW-0808">Transferase</keyword>
<dbReference type="InterPro" id="IPR002477">
    <property type="entry name" value="Peptidoglycan-bd-like"/>
</dbReference>
<dbReference type="eggNOG" id="COG2989">
    <property type="taxonomic scope" value="Bacteria"/>
</dbReference>
<protein>
    <submittedName>
        <fullName evidence="10">Peptidoglycan-binding domain 1 protein</fullName>
    </submittedName>
</protein>
<evidence type="ECO:0000313" key="11">
    <source>
        <dbReference type="Proteomes" id="UP000001695"/>
    </source>
</evidence>
<gene>
    <name evidence="10" type="ordered locus">Bind_0141</name>
</gene>
<dbReference type="PANTHER" id="PTHR41533:SF2">
    <property type="entry name" value="BLR7131 PROTEIN"/>
    <property type="match status" value="1"/>
</dbReference>
<comment type="pathway">
    <text evidence="1 7">Cell wall biogenesis; peptidoglycan biosynthesis.</text>
</comment>
<evidence type="ECO:0000256" key="6">
    <source>
        <dbReference type="ARBA" id="ARBA00023316"/>
    </source>
</evidence>
<reference evidence="10 11" key="2">
    <citation type="journal article" date="2010" name="J. Bacteriol.">
        <title>Complete genome sequence of Beijerinckia indica subsp. indica.</title>
        <authorList>
            <person name="Tamas I."/>
            <person name="Dedysh S.N."/>
            <person name="Liesack W."/>
            <person name="Stott M.B."/>
            <person name="Alam M."/>
            <person name="Murrell J.C."/>
            <person name="Dunfield P.F."/>
        </authorList>
    </citation>
    <scope>NUCLEOTIDE SEQUENCE [LARGE SCALE GENOMIC DNA]</scope>
    <source>
        <strain evidence="11">ATCC 9039 / DSM 1715 / NCIMB 8712</strain>
    </source>
</reference>
<dbReference type="STRING" id="395963.Bind_0141"/>
<dbReference type="InterPro" id="IPR005490">
    <property type="entry name" value="LD_TPept_cat_dom"/>
</dbReference>
<dbReference type="PROSITE" id="PS52029">
    <property type="entry name" value="LD_TPASE"/>
    <property type="match status" value="1"/>
</dbReference>
<dbReference type="InterPro" id="IPR052905">
    <property type="entry name" value="LD-transpeptidase_YkuD-like"/>
</dbReference>
<dbReference type="UniPathway" id="UPA00219"/>
<evidence type="ECO:0000256" key="5">
    <source>
        <dbReference type="ARBA" id="ARBA00022984"/>
    </source>
</evidence>
<sequence length="624" mass="68508">MRSPGKSRGPAASRPSRLALLMIAGLGMPGGLSDAFAETLAPSKTPAAKIPLAKIPLTERPFIKTQFAKTDADEADTLRSVRAPSPLPASSTPPTVQSEDSVKPDSATDKKPETAMAPAIPASALQKLIEDRAERPVTGPHITEQRREREAIAAFYAARDFALLWFTDGHPNRAARSLLPRLAAAAEDGLDLGPRLPALPPDNASADSNLDETRQAALDLALSEAVVAYGRQASGSRIDPHEIGKLIGARPEIADPSLILASVAAAGPEAGTILRGFNPQQEGYVALRDKLVAMRQERQPVARRLIPSGPPLRVGMRDPRVALIRARLSLDGKLDKGQTENGASEIYDSEVSMAVADFQRANGLPASGVLTPQTSAILSGARLSATPLSPHVEHEILANMERWRWMPHDLGHDRIEVNLPDFEVAVIEKDEVVSRHRVVIGKEETPTPIFSHVMQFLIVNPYWNVPASILKKEMLPKLAANPNYLHRLGYEVFKRDGHLVVRQPPGERNALGRIKFMFPNDYAVYLHDTPSKHYFEEDKRAFSHGCVRVDEPYHFAEAVLGPKWSESRIKGLFGEKERYITLPKPLPIHLEYFTATVDRFGHLHLSEDVYGYSQKVRIALGLQD</sequence>
<dbReference type="CDD" id="cd16913">
    <property type="entry name" value="YkuD_like"/>
    <property type="match status" value="1"/>
</dbReference>
<evidence type="ECO:0000256" key="8">
    <source>
        <dbReference type="SAM" id="MobiDB-lite"/>
    </source>
</evidence>
<evidence type="ECO:0000256" key="3">
    <source>
        <dbReference type="ARBA" id="ARBA00022679"/>
    </source>
</evidence>
<dbReference type="RefSeq" id="WP_012383157.1">
    <property type="nucleotide sequence ID" value="NC_010581.1"/>
</dbReference>